<dbReference type="InterPro" id="IPR036770">
    <property type="entry name" value="Ankyrin_rpt-contain_sf"/>
</dbReference>
<gene>
    <name evidence="3" type="ORF">CspeluHIS016_0103600</name>
</gene>
<feature type="compositionally biased region" description="Basic and acidic residues" evidence="2">
    <location>
        <begin position="336"/>
        <end position="350"/>
    </location>
</feature>
<keyword evidence="1" id="KW-0175">Coiled coil</keyword>
<reference evidence="3" key="2">
    <citation type="submission" date="2023-06" db="EMBL/GenBank/DDBJ databases">
        <authorList>
            <person name="Kobayashi Y."/>
            <person name="Kayamori A."/>
            <person name="Aoki K."/>
            <person name="Shiwa Y."/>
            <person name="Fujita N."/>
            <person name="Sugita T."/>
            <person name="Iwasaki W."/>
            <person name="Tanaka N."/>
            <person name="Takashima M."/>
        </authorList>
    </citation>
    <scope>NUCLEOTIDE SEQUENCE</scope>
    <source>
        <strain evidence="3">HIS016</strain>
    </source>
</reference>
<evidence type="ECO:0008006" key="5">
    <source>
        <dbReference type="Google" id="ProtNLM"/>
    </source>
</evidence>
<keyword evidence="4" id="KW-1185">Reference proteome</keyword>
<proteinExistence type="predicted"/>
<feature type="region of interest" description="Disordered" evidence="2">
    <location>
        <begin position="336"/>
        <end position="358"/>
    </location>
</feature>
<sequence length="358" mass="41995">MTSPSVVPTPNKRSLHLPKSCILVPSNRAITRARPSAKFMDLPLEIFQSIHMYSGSESLPVVNKYLQSRFSNVYYKARWVLYKQCPTKDQLCNTYTNKSGASQLDIILTRRLCDKEVLLRVLEIWENQLRQYEREERAKQLELWEREKEQERQRCWSSPNPEETPPEPEPPYPSPRATRIPRRLLRTRPGTQPRLDPYVRFLVGRFQILPDADGCYPLLRGAADRNYELIQWLIQLGASVTTNESIAFKAAIVNQDLKMMRLLMQPDEKKYGKKRQLTVTNRVPLFCRMPCARQWVDLALQHKAYDIVRWLVDEKGLTPSLKGIMNLESAGYNCFEQEHPQEKAPRQEQRRKNKKRKL</sequence>
<dbReference type="SUPFAM" id="SSF140860">
    <property type="entry name" value="Pseudo ankyrin repeat-like"/>
    <property type="match status" value="1"/>
</dbReference>
<evidence type="ECO:0000313" key="4">
    <source>
        <dbReference type="Proteomes" id="UP001222932"/>
    </source>
</evidence>
<evidence type="ECO:0000313" key="3">
    <source>
        <dbReference type="EMBL" id="GMK53774.1"/>
    </source>
</evidence>
<accession>A0AAD3TNI5</accession>
<comment type="caution">
    <text evidence="3">The sequence shown here is derived from an EMBL/GenBank/DDBJ whole genome shotgun (WGS) entry which is preliminary data.</text>
</comment>
<organism evidence="3 4">
    <name type="scientific">Cutaneotrichosporon spelunceum</name>
    <dbReference type="NCBI Taxonomy" id="1672016"/>
    <lineage>
        <taxon>Eukaryota</taxon>
        <taxon>Fungi</taxon>
        <taxon>Dikarya</taxon>
        <taxon>Basidiomycota</taxon>
        <taxon>Agaricomycotina</taxon>
        <taxon>Tremellomycetes</taxon>
        <taxon>Trichosporonales</taxon>
        <taxon>Trichosporonaceae</taxon>
        <taxon>Cutaneotrichosporon</taxon>
    </lineage>
</organism>
<protein>
    <recommendedName>
        <fullName evidence="5">Ankyrin</fullName>
    </recommendedName>
</protein>
<evidence type="ECO:0000256" key="2">
    <source>
        <dbReference type="SAM" id="MobiDB-lite"/>
    </source>
</evidence>
<dbReference type="Gene3D" id="1.25.40.20">
    <property type="entry name" value="Ankyrin repeat-containing domain"/>
    <property type="match status" value="1"/>
</dbReference>
<feature type="region of interest" description="Disordered" evidence="2">
    <location>
        <begin position="154"/>
        <end position="191"/>
    </location>
</feature>
<feature type="coiled-coil region" evidence="1">
    <location>
        <begin position="115"/>
        <end position="154"/>
    </location>
</feature>
<evidence type="ECO:0000256" key="1">
    <source>
        <dbReference type="SAM" id="Coils"/>
    </source>
</evidence>
<reference evidence="3" key="1">
    <citation type="journal article" date="2023" name="BMC Genomics">
        <title>Chromosome-level genome assemblies of Cutaneotrichosporon spp. (Trichosporonales, Basidiomycota) reveal imbalanced evolution between nucleotide sequences and chromosome synteny.</title>
        <authorList>
            <person name="Kobayashi Y."/>
            <person name="Kayamori A."/>
            <person name="Aoki K."/>
            <person name="Shiwa Y."/>
            <person name="Matsutani M."/>
            <person name="Fujita N."/>
            <person name="Sugita T."/>
            <person name="Iwasaki W."/>
            <person name="Tanaka N."/>
            <person name="Takashima M."/>
        </authorList>
    </citation>
    <scope>NUCLEOTIDE SEQUENCE</scope>
    <source>
        <strain evidence="3">HIS016</strain>
    </source>
</reference>
<name>A0AAD3TNI5_9TREE</name>
<dbReference type="Proteomes" id="UP001222932">
    <property type="component" value="Unassembled WGS sequence"/>
</dbReference>
<dbReference type="AlphaFoldDB" id="A0AAD3TNI5"/>
<dbReference type="EMBL" id="BTCM01000001">
    <property type="protein sequence ID" value="GMK53774.1"/>
    <property type="molecule type" value="Genomic_DNA"/>
</dbReference>